<proteinExistence type="predicted"/>
<name>A0A8H6XYW3_9AGAR</name>
<evidence type="ECO:0000259" key="3">
    <source>
        <dbReference type="PROSITE" id="PS50837"/>
    </source>
</evidence>
<keyword evidence="1" id="KW-0677">Repeat</keyword>
<feature type="repeat" description="ANK" evidence="2">
    <location>
        <begin position="729"/>
        <end position="761"/>
    </location>
</feature>
<keyword evidence="2" id="KW-0040">ANK repeat</keyword>
<reference evidence="4" key="1">
    <citation type="submission" date="2020-05" db="EMBL/GenBank/DDBJ databases">
        <title>Mycena genomes resolve the evolution of fungal bioluminescence.</title>
        <authorList>
            <person name="Tsai I.J."/>
        </authorList>
    </citation>
    <scope>NUCLEOTIDE SEQUENCE</scope>
    <source>
        <strain evidence="4">CCC161011</strain>
    </source>
</reference>
<dbReference type="InterPro" id="IPR007111">
    <property type="entry name" value="NACHT_NTPase"/>
</dbReference>
<dbReference type="EMBL" id="JACAZI010000010">
    <property type="protein sequence ID" value="KAF7350138.1"/>
    <property type="molecule type" value="Genomic_DNA"/>
</dbReference>
<dbReference type="AlphaFoldDB" id="A0A8H6XYW3"/>
<dbReference type="InterPro" id="IPR027417">
    <property type="entry name" value="P-loop_NTPase"/>
</dbReference>
<feature type="repeat" description="ANK" evidence="2">
    <location>
        <begin position="795"/>
        <end position="827"/>
    </location>
</feature>
<dbReference type="InterPro" id="IPR002110">
    <property type="entry name" value="Ankyrin_rpt"/>
</dbReference>
<evidence type="ECO:0000256" key="1">
    <source>
        <dbReference type="ARBA" id="ARBA00022737"/>
    </source>
</evidence>
<dbReference type="Gene3D" id="1.25.40.20">
    <property type="entry name" value="Ankyrin repeat-containing domain"/>
    <property type="match status" value="6"/>
</dbReference>
<dbReference type="PRINTS" id="PR01415">
    <property type="entry name" value="ANKYRIN"/>
</dbReference>
<feature type="repeat" description="ANK" evidence="2">
    <location>
        <begin position="762"/>
        <end position="794"/>
    </location>
</feature>
<evidence type="ECO:0000256" key="2">
    <source>
        <dbReference type="PROSITE-ProRule" id="PRU00023"/>
    </source>
</evidence>
<evidence type="ECO:0000313" key="4">
    <source>
        <dbReference type="EMBL" id="KAF7350138.1"/>
    </source>
</evidence>
<organism evidence="4 5">
    <name type="scientific">Mycena venus</name>
    <dbReference type="NCBI Taxonomy" id="2733690"/>
    <lineage>
        <taxon>Eukaryota</taxon>
        <taxon>Fungi</taxon>
        <taxon>Dikarya</taxon>
        <taxon>Basidiomycota</taxon>
        <taxon>Agaricomycotina</taxon>
        <taxon>Agaricomycetes</taxon>
        <taxon>Agaricomycetidae</taxon>
        <taxon>Agaricales</taxon>
        <taxon>Marasmiineae</taxon>
        <taxon>Mycenaceae</taxon>
        <taxon>Mycena</taxon>
    </lineage>
</organism>
<protein>
    <submittedName>
        <fullName evidence="4">HET-domain-containing protein</fullName>
    </submittedName>
</protein>
<feature type="repeat" description="ANK" evidence="2">
    <location>
        <begin position="663"/>
        <end position="695"/>
    </location>
</feature>
<feature type="repeat" description="ANK" evidence="2">
    <location>
        <begin position="630"/>
        <end position="662"/>
    </location>
</feature>
<dbReference type="OrthoDB" id="7464126at2759"/>
<evidence type="ECO:0000313" key="5">
    <source>
        <dbReference type="Proteomes" id="UP000620124"/>
    </source>
</evidence>
<feature type="repeat" description="ANK" evidence="2">
    <location>
        <begin position="899"/>
        <end position="931"/>
    </location>
</feature>
<keyword evidence="5" id="KW-1185">Reference proteome</keyword>
<feature type="repeat" description="ANK" evidence="2">
    <location>
        <begin position="970"/>
        <end position="1002"/>
    </location>
</feature>
<dbReference type="Pfam" id="PF12796">
    <property type="entry name" value="Ank_2"/>
    <property type="match status" value="5"/>
</dbReference>
<dbReference type="SUPFAM" id="SSF52540">
    <property type="entry name" value="P-loop containing nucleoside triphosphate hydrolases"/>
    <property type="match status" value="1"/>
</dbReference>
<dbReference type="Gene3D" id="3.40.50.300">
    <property type="entry name" value="P-loop containing nucleotide triphosphate hydrolases"/>
    <property type="match status" value="1"/>
</dbReference>
<dbReference type="SMART" id="SM00248">
    <property type="entry name" value="ANK"/>
    <property type="match status" value="14"/>
</dbReference>
<comment type="caution">
    <text evidence="4">The sequence shown here is derived from an EMBL/GenBank/DDBJ whole genome shotgun (WGS) entry which is preliminary data.</text>
</comment>
<feature type="repeat" description="ANK" evidence="2">
    <location>
        <begin position="937"/>
        <end position="969"/>
    </location>
</feature>
<feature type="repeat" description="ANK" evidence="2">
    <location>
        <begin position="833"/>
        <end position="865"/>
    </location>
</feature>
<dbReference type="SUPFAM" id="SSF48403">
    <property type="entry name" value="Ankyrin repeat"/>
    <property type="match status" value="2"/>
</dbReference>
<feature type="repeat" description="ANK" evidence="2">
    <location>
        <begin position="1036"/>
        <end position="1068"/>
    </location>
</feature>
<feature type="repeat" description="ANK" evidence="2">
    <location>
        <begin position="866"/>
        <end position="898"/>
    </location>
</feature>
<dbReference type="InterPro" id="IPR056884">
    <property type="entry name" value="NPHP3-like_N"/>
</dbReference>
<dbReference type="PANTHER" id="PTHR24120">
    <property type="entry name" value="GH07239P"/>
    <property type="match status" value="1"/>
</dbReference>
<accession>A0A8H6XYW3</accession>
<feature type="domain" description="NACHT" evidence="3">
    <location>
        <begin position="113"/>
        <end position="256"/>
    </location>
</feature>
<feature type="repeat" description="ANK" evidence="2">
    <location>
        <begin position="696"/>
        <end position="728"/>
    </location>
</feature>
<dbReference type="Pfam" id="PF13637">
    <property type="entry name" value="Ank_4"/>
    <property type="match status" value="2"/>
</dbReference>
<dbReference type="Proteomes" id="UP000620124">
    <property type="component" value="Unassembled WGS sequence"/>
</dbReference>
<gene>
    <name evidence="4" type="ORF">MVEN_01316100</name>
</gene>
<dbReference type="Pfam" id="PF24883">
    <property type="entry name" value="NPHP3_N"/>
    <property type="match status" value="1"/>
</dbReference>
<feature type="repeat" description="ANK" evidence="2">
    <location>
        <begin position="1003"/>
        <end position="1035"/>
    </location>
</feature>
<dbReference type="PROSITE" id="PS50837">
    <property type="entry name" value="NACHT"/>
    <property type="match status" value="1"/>
</dbReference>
<dbReference type="PANTHER" id="PTHR24120:SF4">
    <property type="entry name" value="GH07239P"/>
    <property type="match status" value="1"/>
</dbReference>
<dbReference type="PROSITE" id="PS50297">
    <property type="entry name" value="ANK_REP_REGION"/>
    <property type="match status" value="14"/>
</dbReference>
<dbReference type="InterPro" id="IPR036770">
    <property type="entry name" value="Ankyrin_rpt-contain_sf"/>
</dbReference>
<feature type="repeat" description="ANK" evidence="2">
    <location>
        <begin position="597"/>
        <end position="629"/>
    </location>
</feature>
<sequence>MSGEDNEVKTFICNVSGGTGGVGGVGGMTGGGGGTGQGPTVNYHINVVGNLINNSGGTHVVHSDRLKEDLSKWLESPPDTKDRQHDLRKLHHESTGGWLLHDVRFIKWKATPGSLWIKGISGTGKSVLSSTVIEEITMACPKQSAVAYFYFDFRNERQHMDIMLRSIILQLSRRSPLPYSALHQLYKTLGHGTIQPQHVHLQGVLKDLLSELDQTYIVIDGLDECNKTDWKNLIKFIRSLCHPVKNALHLLFTSQPFEEFKTAFKDVTFIELGSKVSTDDIRSFIGSEVRMARNWASDDNCAKDVTEQIVQKSNGMSRFRMAACLLIELGRCHWKDNWEEAFIAFPTDLFGIYSRFLTQATASLKTVFIEAIFRWLVFSARPVRPDELADAIAFRLDDPAFDFSDLAKSSYRPDRRRGNSDSFKLLEGLIVVKDEHWAEPSITLAHSSVRDYILSPQFHQEFGSIIDLTKGVSHRFITQTCVHYILHFADAKHLITKDTLPDYPIALYAARYWFYHLQFCNDQDQEALLPATMHLLEDGSSQHAAVYKLCPRRWHATCAWDGPISPAVCMCSDMGYTAGVRFLLIKHNASVNQATKEGKTVLHFASEKGHLDIARLLIEHNASIDLATKDGKTALHFASWNGHIDIARLLVKHNASIDLVTKAGETALHLASEKGHLDIAHWLIKHNASFDLATKSGSTGLHLASENGHLNIVRLLIKHNASVDLVTKDGETALHLALEEGHLNIAQLLIKHNGSVDQATKEGKTALHFASENGHLNIVRLLIEHNASIDLATEDDKTALHFASWNGHLDIVRLLIEYNALVDLMANDGWIDQGKTALHFALEKGHVDIAQLLIKHNASVDLATSDGKTALHLALEEGHLDIVQLLIKHNGSVNLATKYGWTALHFASQNGHFDIVRLLIEYNTPVELAIKDGWIDKGKTALHLASEKGHLDIVKLLIKHNVSVDLATNDGKTALHLALEEDHLNIVQLLIKHNASVNLATKYGWTALHLASQKGHLDIARLLIEHNAFVDLVTKDGETALHLALENGHLNIVHLLIKCQASVSFQRTASKPSEHYCTSAIPEVESSR</sequence>
<dbReference type="PROSITE" id="PS50088">
    <property type="entry name" value="ANK_REPEAT"/>
    <property type="match status" value="14"/>
</dbReference>